<organism evidence="4 5">
    <name type="scientific">Siminovitchia acidinfaciens</name>
    <dbReference type="NCBI Taxonomy" id="2321395"/>
    <lineage>
        <taxon>Bacteria</taxon>
        <taxon>Bacillati</taxon>
        <taxon>Bacillota</taxon>
        <taxon>Bacilli</taxon>
        <taxon>Bacillales</taxon>
        <taxon>Bacillaceae</taxon>
        <taxon>Siminovitchia</taxon>
    </lineage>
</organism>
<dbReference type="NCBIfam" id="TIGR01891">
    <property type="entry name" value="amidohydrolases"/>
    <property type="match status" value="1"/>
</dbReference>
<proteinExistence type="predicted"/>
<dbReference type="PANTHER" id="PTHR11014:SF63">
    <property type="entry name" value="METALLOPEPTIDASE, PUTATIVE (AFU_ORTHOLOGUE AFUA_6G09600)-RELATED"/>
    <property type="match status" value="1"/>
</dbReference>
<dbReference type="FunFam" id="3.30.70.360:FF:000001">
    <property type="entry name" value="N-acetyldiaminopimelate deacetylase"/>
    <property type="match status" value="1"/>
</dbReference>
<protein>
    <submittedName>
        <fullName evidence="4">Amidohydrolase</fullName>
    </submittedName>
</protein>
<feature type="binding site" evidence="2">
    <location>
        <position position="166"/>
    </location>
    <ligand>
        <name>Mn(2+)</name>
        <dbReference type="ChEBI" id="CHEBI:29035"/>
        <label>2</label>
    </ligand>
</feature>
<evidence type="ECO:0000259" key="3">
    <source>
        <dbReference type="Pfam" id="PF07687"/>
    </source>
</evidence>
<dbReference type="OrthoDB" id="9776731at2"/>
<evidence type="ECO:0000256" key="1">
    <source>
        <dbReference type="ARBA" id="ARBA00022801"/>
    </source>
</evidence>
<dbReference type="Pfam" id="PF07687">
    <property type="entry name" value="M20_dimer"/>
    <property type="match status" value="1"/>
</dbReference>
<evidence type="ECO:0000313" key="5">
    <source>
        <dbReference type="Proteomes" id="UP000287156"/>
    </source>
</evidence>
<sequence length="390" mass="43362">MEEFNNWKWDDALNEQLFNIRKHLHQYPELSFKEYETSRYIQDCLKKWGIPFKVICDTGVVVDITGEAGDGPNISLRADIDALPVTEESGVEFSSKNKGIMHACGHDGHTTILLGAVYHIWKFKSFLKGMVRCIFQPGEEALGAAEKMIKAGVLLQPEINNMVALHLWPKLPLGTVGIKTGEITAASDDFKIEVKGKSGHAARPHEGTDAISIASEIIDSLEYFTSKWKDPVDPLVIHVGQMHGGTAKNVIADQVILEGTIRSISKDTRDRLGVEFPAFVENIAKDFGGKAIVDYRRGLPAIINDPITTDKVDKAAKAVLGENQVKELNSVSMGSDDFGFFAEKVPSCYFRLGVLEENEESFDLHHPKFKFNEEVIPIGAKILTQYVFDR</sequence>
<dbReference type="GO" id="GO:0050118">
    <property type="term" value="F:N-acetyldiaminopimelate deacetylase activity"/>
    <property type="evidence" value="ECO:0007669"/>
    <property type="project" value="UniProtKB-ARBA"/>
</dbReference>
<dbReference type="InterPro" id="IPR011650">
    <property type="entry name" value="Peptidase_M20_dimer"/>
</dbReference>
<dbReference type="SUPFAM" id="SSF55031">
    <property type="entry name" value="Bacterial exopeptidase dimerisation domain"/>
    <property type="match status" value="1"/>
</dbReference>
<feature type="domain" description="Peptidase M20 dimerisation" evidence="3">
    <location>
        <begin position="189"/>
        <end position="285"/>
    </location>
</feature>
<dbReference type="GO" id="GO:0019877">
    <property type="term" value="P:diaminopimelate biosynthetic process"/>
    <property type="evidence" value="ECO:0007669"/>
    <property type="project" value="UniProtKB-ARBA"/>
</dbReference>
<evidence type="ECO:0000313" key="4">
    <source>
        <dbReference type="EMBL" id="RST71479.1"/>
    </source>
</evidence>
<keyword evidence="2" id="KW-0464">Manganese</keyword>
<dbReference type="SUPFAM" id="SSF53187">
    <property type="entry name" value="Zn-dependent exopeptidases"/>
    <property type="match status" value="1"/>
</dbReference>
<dbReference type="PANTHER" id="PTHR11014">
    <property type="entry name" value="PEPTIDASE M20 FAMILY MEMBER"/>
    <property type="match status" value="1"/>
</dbReference>
<feature type="binding site" evidence="2">
    <location>
        <position position="104"/>
    </location>
    <ligand>
        <name>Mn(2+)</name>
        <dbReference type="ChEBI" id="CHEBI:29035"/>
        <label>2</label>
    </ligand>
</feature>
<feature type="binding site" evidence="2">
    <location>
        <position position="365"/>
    </location>
    <ligand>
        <name>Mn(2+)</name>
        <dbReference type="ChEBI" id="CHEBI:29035"/>
        <label>2</label>
    </ligand>
</feature>
<dbReference type="Proteomes" id="UP000287156">
    <property type="component" value="Unassembled WGS sequence"/>
</dbReference>
<dbReference type="InterPro" id="IPR036264">
    <property type="entry name" value="Bact_exopeptidase_dim_dom"/>
</dbReference>
<reference evidence="4" key="1">
    <citation type="submission" date="2018-12" db="EMBL/GenBank/DDBJ databases">
        <authorList>
            <person name="Sun L."/>
            <person name="Chen Z."/>
        </authorList>
    </citation>
    <scope>NUCLEOTIDE SEQUENCE [LARGE SCALE GENOMIC DNA]</scope>
    <source>
        <strain evidence="4">3-2-2</strain>
    </source>
</reference>
<keyword evidence="1" id="KW-0378">Hydrolase</keyword>
<name>A0A429XU31_9BACI</name>
<accession>A0A429XU31</accession>
<dbReference type="RefSeq" id="WP_126052245.1">
    <property type="nucleotide sequence ID" value="NZ_QYTV02000012.1"/>
</dbReference>
<dbReference type="CDD" id="cd03886">
    <property type="entry name" value="M20_Acy1"/>
    <property type="match status" value="1"/>
</dbReference>
<feature type="binding site" evidence="2">
    <location>
        <position position="140"/>
    </location>
    <ligand>
        <name>Mn(2+)</name>
        <dbReference type="ChEBI" id="CHEBI:29035"/>
        <label>2</label>
    </ligand>
</feature>
<dbReference type="InterPro" id="IPR017439">
    <property type="entry name" value="Amidohydrolase"/>
</dbReference>
<comment type="cofactor">
    <cofactor evidence="2">
        <name>Mn(2+)</name>
        <dbReference type="ChEBI" id="CHEBI:29035"/>
    </cofactor>
    <text evidence="2">The Mn(2+) ion enhances activity.</text>
</comment>
<gene>
    <name evidence="4" type="ORF">D4T97_018460</name>
</gene>
<comment type="caution">
    <text evidence="4">The sequence shown here is derived from an EMBL/GenBank/DDBJ whole genome shotgun (WGS) entry which is preliminary data.</text>
</comment>
<evidence type="ECO:0000256" key="2">
    <source>
        <dbReference type="PIRSR" id="PIRSR005962-1"/>
    </source>
</evidence>
<dbReference type="Gene3D" id="3.30.70.360">
    <property type="match status" value="1"/>
</dbReference>
<dbReference type="Pfam" id="PF01546">
    <property type="entry name" value="Peptidase_M20"/>
    <property type="match status" value="1"/>
</dbReference>
<dbReference type="EMBL" id="QYTV02000012">
    <property type="protein sequence ID" value="RST71479.1"/>
    <property type="molecule type" value="Genomic_DNA"/>
</dbReference>
<keyword evidence="5" id="KW-1185">Reference proteome</keyword>
<keyword evidence="2" id="KW-0479">Metal-binding</keyword>
<feature type="binding site" evidence="2">
    <location>
        <position position="106"/>
    </location>
    <ligand>
        <name>Mn(2+)</name>
        <dbReference type="ChEBI" id="CHEBI:29035"/>
        <label>2</label>
    </ligand>
</feature>
<dbReference type="Gene3D" id="3.40.630.10">
    <property type="entry name" value="Zn peptidases"/>
    <property type="match status" value="1"/>
</dbReference>
<dbReference type="GO" id="GO:0046872">
    <property type="term" value="F:metal ion binding"/>
    <property type="evidence" value="ECO:0007669"/>
    <property type="project" value="UniProtKB-KW"/>
</dbReference>
<dbReference type="PIRSF" id="PIRSF005962">
    <property type="entry name" value="Pept_M20D_amidohydro"/>
    <property type="match status" value="1"/>
</dbReference>
<dbReference type="InterPro" id="IPR002933">
    <property type="entry name" value="Peptidase_M20"/>
</dbReference>
<dbReference type="AlphaFoldDB" id="A0A429XU31"/>